<evidence type="ECO:0000313" key="1">
    <source>
        <dbReference type="EMBL" id="MFC5730917.1"/>
    </source>
</evidence>
<organism evidence="1 2">
    <name type="scientific">Nocardioides vastitatis</name>
    <dbReference type="NCBI Taxonomy" id="2568655"/>
    <lineage>
        <taxon>Bacteria</taxon>
        <taxon>Bacillati</taxon>
        <taxon>Actinomycetota</taxon>
        <taxon>Actinomycetes</taxon>
        <taxon>Propionibacteriales</taxon>
        <taxon>Nocardioidaceae</taxon>
        <taxon>Nocardioides</taxon>
    </lineage>
</organism>
<dbReference type="RefSeq" id="WP_136432196.1">
    <property type="nucleotide sequence ID" value="NZ_JBHSNS010000011.1"/>
</dbReference>
<accession>A0ABW0ZK97</accession>
<evidence type="ECO:0000313" key="2">
    <source>
        <dbReference type="Proteomes" id="UP001596072"/>
    </source>
</evidence>
<dbReference type="Proteomes" id="UP001596072">
    <property type="component" value="Unassembled WGS sequence"/>
</dbReference>
<proteinExistence type="predicted"/>
<protein>
    <submittedName>
        <fullName evidence="1">ATP-binding protein</fullName>
    </submittedName>
</protein>
<dbReference type="EMBL" id="JBHSNS010000011">
    <property type="protein sequence ID" value="MFC5730917.1"/>
    <property type="molecule type" value="Genomic_DNA"/>
</dbReference>
<dbReference type="Gene3D" id="1.10.8.730">
    <property type="match status" value="1"/>
</dbReference>
<dbReference type="GO" id="GO:0005524">
    <property type="term" value="F:ATP binding"/>
    <property type="evidence" value="ECO:0007669"/>
    <property type="project" value="UniProtKB-KW"/>
</dbReference>
<dbReference type="Gene3D" id="3.40.50.300">
    <property type="entry name" value="P-loop containing nucleotide triphosphate hydrolases"/>
    <property type="match status" value="1"/>
</dbReference>
<dbReference type="InterPro" id="IPR027417">
    <property type="entry name" value="P-loop_NTPase"/>
</dbReference>
<reference evidence="2" key="1">
    <citation type="journal article" date="2019" name="Int. J. Syst. Evol. Microbiol.">
        <title>The Global Catalogue of Microorganisms (GCM) 10K type strain sequencing project: providing services to taxonomists for standard genome sequencing and annotation.</title>
        <authorList>
            <consortium name="The Broad Institute Genomics Platform"/>
            <consortium name="The Broad Institute Genome Sequencing Center for Infectious Disease"/>
            <person name="Wu L."/>
            <person name="Ma J."/>
        </authorList>
    </citation>
    <scope>NUCLEOTIDE SEQUENCE [LARGE SCALE GENOMIC DNA]</scope>
    <source>
        <strain evidence="2">YIM 94188</strain>
    </source>
</reference>
<keyword evidence="1" id="KW-0067">ATP-binding</keyword>
<gene>
    <name evidence="1" type="ORF">ACFPQB_18495</name>
</gene>
<keyword evidence="2" id="KW-1185">Reference proteome</keyword>
<sequence>MPTTTRRNRGGADRGRDMAALLSDFGHDLPTIPPLAPEAKEPRIFKYAPRRGAARRGRGWAPATAPAQAWRMTSDQAPVFWPFVSAPALPPTGAQMGVDQLSGGSFYCDPFGWVLRDDVSATNPNIFQFAKPGTGKSGTTKAFCTRMMPFGYRTLVLGDPKDEYESLCRALGVEPFVIAPGFWARINPLAMGPLGHDWEKLSAEEAQRRTTIIFKRWLVLIRGLVGSMKLDDQRRVPFGPDESDVVRNALAILTGYAAGNSILTETTIPRLWDLLRNPTPALVRACEYASTRPFLDETRLLRNALGELVTGTLAGLFDDFTNIEVDWRAPIQSFSLSRLDGLGDEAVGIALLCMNSWGRGLREIAEPGDLRIVVRDEVWKQMRLGVSAVMSFDADLRLSRGYAGGGAGKGGDIQFANLHKPSDLLSVGDADSHAAMIAKDLLELADIKILGGQKPRVARELDSMLGFGPIAQDLVSGWAMQDKGRALWCVGDATYKVQTVLHPLEKKLYYTNEAIEAAS</sequence>
<name>A0ABW0ZK97_9ACTN</name>
<comment type="caution">
    <text evidence="1">The sequence shown here is derived from an EMBL/GenBank/DDBJ whole genome shotgun (WGS) entry which is preliminary data.</text>
</comment>
<keyword evidence="1" id="KW-0547">Nucleotide-binding</keyword>
<dbReference type="SUPFAM" id="SSF52540">
    <property type="entry name" value="P-loop containing nucleoside triphosphate hydrolases"/>
    <property type="match status" value="1"/>
</dbReference>